<evidence type="ECO:0000256" key="4">
    <source>
        <dbReference type="PROSITE-ProRule" id="PRU00134"/>
    </source>
</evidence>
<dbReference type="InterPro" id="IPR002893">
    <property type="entry name" value="Znf_MYND"/>
</dbReference>
<protein>
    <recommendedName>
        <fullName evidence="5">MYND-type domain-containing protein</fullName>
    </recommendedName>
</protein>
<dbReference type="Pfam" id="PF01753">
    <property type="entry name" value="zf-MYND"/>
    <property type="match status" value="1"/>
</dbReference>
<reference evidence="6" key="1">
    <citation type="submission" date="2023-03" db="EMBL/GenBank/DDBJ databases">
        <title>Electrophorus voltai genome.</title>
        <authorList>
            <person name="Bian C."/>
        </authorList>
    </citation>
    <scope>NUCLEOTIDE SEQUENCE</scope>
    <source>
        <strain evidence="6">CB-2022</strain>
        <tissue evidence="6">Muscle</tissue>
    </source>
</reference>
<proteinExistence type="predicted"/>
<dbReference type="PROSITE" id="PS01360">
    <property type="entry name" value="ZF_MYND_1"/>
    <property type="match status" value="1"/>
</dbReference>
<evidence type="ECO:0000256" key="2">
    <source>
        <dbReference type="ARBA" id="ARBA00022771"/>
    </source>
</evidence>
<dbReference type="PANTHER" id="PTHR46533">
    <property type="entry name" value="ZINC FINGER MYND DOMAIN-CONTAINING PROTEIN 12"/>
    <property type="match status" value="1"/>
</dbReference>
<dbReference type="Gene3D" id="1.25.40.10">
    <property type="entry name" value="Tetratricopeptide repeat domain"/>
    <property type="match status" value="1"/>
</dbReference>
<evidence type="ECO:0000259" key="5">
    <source>
        <dbReference type="PROSITE" id="PS50865"/>
    </source>
</evidence>
<dbReference type="SUPFAM" id="SSF48452">
    <property type="entry name" value="TPR-like"/>
    <property type="match status" value="1"/>
</dbReference>
<keyword evidence="7" id="KW-1185">Reference proteome</keyword>
<evidence type="ECO:0000256" key="1">
    <source>
        <dbReference type="ARBA" id="ARBA00022723"/>
    </source>
</evidence>
<keyword evidence="3" id="KW-0862">Zinc</keyword>
<sequence>MGLQSAFENSMELCCPDSQGSSTIWEPGFQDGMSATINPLANPKGGKKLCELCQKPAYLQCTKCRVTYYCDVAHQQADWNSIHNKACELLILIRSPAPLHSWQTDRDHHHMQTQKRLEQLMELSHAESKRRVSEGKYEEALPAAQLSLRCAMDVYGPNAVEHVPAYLLLAEANMGLGFLSQAEGYLSKAQWTTMKTLGCSQVILHQLHRTLGRLYTATGRYRSALLHFANDIFHASEEFGLNSVVSAGGYFLMANVFVKEEKPDIAISLYSQVHQHLVTSIWHMHLSKMVEHYSQRGTQGEQHFDEAQLAEVDQMLNVMLEAQQQGVNTHQSAMLSHSLGQSALLSHSLAMLWFLCRDHSKALDFGRKAAEFSRQCEEQNSLAESIQSLIQEVEKHITIQQIPTIQQ</sequence>
<feature type="domain" description="MYND-type" evidence="5">
    <location>
        <begin position="50"/>
        <end position="87"/>
    </location>
</feature>
<evidence type="ECO:0000313" key="6">
    <source>
        <dbReference type="EMBL" id="KAK1801185.1"/>
    </source>
</evidence>
<dbReference type="EMBL" id="JAROKS010000009">
    <property type="protein sequence ID" value="KAK1801185.1"/>
    <property type="molecule type" value="Genomic_DNA"/>
</dbReference>
<dbReference type="Gene3D" id="6.10.140.2220">
    <property type="match status" value="1"/>
</dbReference>
<keyword evidence="1" id="KW-0479">Metal-binding</keyword>
<evidence type="ECO:0000313" key="7">
    <source>
        <dbReference type="Proteomes" id="UP001239994"/>
    </source>
</evidence>
<evidence type="ECO:0000256" key="3">
    <source>
        <dbReference type="ARBA" id="ARBA00022833"/>
    </source>
</evidence>
<dbReference type="SUPFAM" id="SSF144232">
    <property type="entry name" value="HIT/MYND zinc finger-like"/>
    <property type="match status" value="1"/>
</dbReference>
<organism evidence="6 7">
    <name type="scientific">Electrophorus voltai</name>
    <dbReference type="NCBI Taxonomy" id="2609070"/>
    <lineage>
        <taxon>Eukaryota</taxon>
        <taxon>Metazoa</taxon>
        <taxon>Chordata</taxon>
        <taxon>Craniata</taxon>
        <taxon>Vertebrata</taxon>
        <taxon>Euteleostomi</taxon>
        <taxon>Actinopterygii</taxon>
        <taxon>Neopterygii</taxon>
        <taxon>Teleostei</taxon>
        <taxon>Ostariophysi</taxon>
        <taxon>Gymnotiformes</taxon>
        <taxon>Gymnotoidei</taxon>
        <taxon>Gymnotidae</taxon>
        <taxon>Electrophorus</taxon>
    </lineage>
</organism>
<dbReference type="InterPro" id="IPR011990">
    <property type="entry name" value="TPR-like_helical_dom_sf"/>
</dbReference>
<gene>
    <name evidence="6" type="ORF">P4O66_022875</name>
</gene>
<dbReference type="AlphaFoldDB" id="A0AAD8ZPJ0"/>
<dbReference type="GO" id="GO:0008270">
    <property type="term" value="F:zinc ion binding"/>
    <property type="evidence" value="ECO:0007669"/>
    <property type="project" value="UniProtKB-KW"/>
</dbReference>
<comment type="caution">
    <text evidence="6">The sequence shown here is derived from an EMBL/GenBank/DDBJ whole genome shotgun (WGS) entry which is preliminary data.</text>
</comment>
<accession>A0AAD8ZPJ0</accession>
<dbReference type="Proteomes" id="UP001239994">
    <property type="component" value="Unassembled WGS sequence"/>
</dbReference>
<keyword evidence="2 4" id="KW-0863">Zinc-finger</keyword>
<dbReference type="InterPro" id="IPR053248">
    <property type="entry name" value="Zinc_finger_MYND_domain"/>
</dbReference>
<dbReference type="PROSITE" id="PS50865">
    <property type="entry name" value="ZF_MYND_2"/>
    <property type="match status" value="1"/>
</dbReference>
<dbReference type="PANTHER" id="PTHR46533:SF1">
    <property type="entry name" value="ZINC FINGER MYND DOMAIN-CONTAINING PROTEIN 12"/>
    <property type="match status" value="1"/>
</dbReference>
<name>A0AAD8ZPJ0_9TELE</name>